<dbReference type="Proteomes" id="UP001597063">
    <property type="component" value="Unassembled WGS sequence"/>
</dbReference>
<organism evidence="2 3">
    <name type="scientific">Actinomadura fibrosa</name>
    <dbReference type="NCBI Taxonomy" id="111802"/>
    <lineage>
        <taxon>Bacteria</taxon>
        <taxon>Bacillati</taxon>
        <taxon>Actinomycetota</taxon>
        <taxon>Actinomycetes</taxon>
        <taxon>Streptosporangiales</taxon>
        <taxon>Thermomonosporaceae</taxon>
        <taxon>Actinomadura</taxon>
    </lineage>
</organism>
<keyword evidence="2" id="KW-0540">Nuclease</keyword>
<dbReference type="Gene3D" id="3.90.1570.10">
    <property type="entry name" value="tt1808, chain A"/>
    <property type="match status" value="1"/>
</dbReference>
<keyword evidence="2" id="KW-0255">Endonuclease</keyword>
<evidence type="ECO:0000259" key="1">
    <source>
        <dbReference type="Pfam" id="PF05685"/>
    </source>
</evidence>
<evidence type="ECO:0000313" key="3">
    <source>
        <dbReference type="Proteomes" id="UP001597063"/>
    </source>
</evidence>
<dbReference type="PANTHER" id="PTHR35400:SF3">
    <property type="entry name" value="SLL1072 PROTEIN"/>
    <property type="match status" value="1"/>
</dbReference>
<dbReference type="EMBL" id="JBHTGP010000004">
    <property type="protein sequence ID" value="MFD0684684.1"/>
    <property type="molecule type" value="Genomic_DNA"/>
</dbReference>
<dbReference type="CDD" id="cd06260">
    <property type="entry name" value="DUF820-like"/>
    <property type="match status" value="1"/>
</dbReference>
<dbReference type="InterPro" id="IPR008538">
    <property type="entry name" value="Uma2"/>
</dbReference>
<name>A0ABW2XE19_9ACTN</name>
<dbReference type="RefSeq" id="WP_131758886.1">
    <property type="nucleotide sequence ID" value="NZ_CAACUY010000062.1"/>
</dbReference>
<evidence type="ECO:0000313" key="2">
    <source>
        <dbReference type="EMBL" id="MFD0684684.1"/>
    </source>
</evidence>
<dbReference type="Pfam" id="PF05685">
    <property type="entry name" value="Uma2"/>
    <property type="match status" value="1"/>
</dbReference>
<keyword evidence="3" id="KW-1185">Reference proteome</keyword>
<reference evidence="3" key="1">
    <citation type="journal article" date="2019" name="Int. J. Syst. Evol. Microbiol.">
        <title>The Global Catalogue of Microorganisms (GCM) 10K type strain sequencing project: providing services to taxonomists for standard genome sequencing and annotation.</title>
        <authorList>
            <consortium name="The Broad Institute Genomics Platform"/>
            <consortium name="The Broad Institute Genome Sequencing Center for Infectious Disease"/>
            <person name="Wu L."/>
            <person name="Ma J."/>
        </authorList>
    </citation>
    <scope>NUCLEOTIDE SEQUENCE [LARGE SCALE GENOMIC DNA]</scope>
    <source>
        <strain evidence="3">JCM 9371</strain>
    </source>
</reference>
<protein>
    <submittedName>
        <fullName evidence="2">Uma2 family endonuclease</fullName>
    </submittedName>
</protein>
<accession>A0ABW2XE19</accession>
<sequence>MDKDPLLEGFLAFGTPKGFKAELLDGEIVVTPPPVGRHEKSISRLIAQVAQGTSAELDVACNMGLILPSGGDHPDDRVIPDATFGLAELDIFDDEESWVAPEGVAMVVEVTVKRADLAERDRVAKRYGYARGGIPLYLLVDRERREVTLFSQPEDGDYRRSSGVSFGRALALPGPFGFELDTADFC</sequence>
<proteinExistence type="predicted"/>
<dbReference type="InterPro" id="IPR011335">
    <property type="entry name" value="Restrct_endonuc-II-like"/>
</dbReference>
<dbReference type="PANTHER" id="PTHR35400">
    <property type="entry name" value="SLR1083 PROTEIN"/>
    <property type="match status" value="1"/>
</dbReference>
<keyword evidence="2" id="KW-0378">Hydrolase</keyword>
<comment type="caution">
    <text evidence="2">The sequence shown here is derived from an EMBL/GenBank/DDBJ whole genome shotgun (WGS) entry which is preliminary data.</text>
</comment>
<gene>
    <name evidence="2" type="ORF">ACFQZM_09270</name>
</gene>
<feature type="domain" description="Putative restriction endonuclease" evidence="1">
    <location>
        <begin position="10"/>
        <end position="182"/>
    </location>
</feature>
<dbReference type="InterPro" id="IPR012296">
    <property type="entry name" value="Nuclease_put_TT1808"/>
</dbReference>
<dbReference type="GO" id="GO:0004519">
    <property type="term" value="F:endonuclease activity"/>
    <property type="evidence" value="ECO:0007669"/>
    <property type="project" value="UniProtKB-KW"/>
</dbReference>
<dbReference type="SUPFAM" id="SSF52980">
    <property type="entry name" value="Restriction endonuclease-like"/>
    <property type="match status" value="1"/>
</dbReference>